<evidence type="ECO:0000256" key="1">
    <source>
        <dbReference type="SAM" id="MobiDB-lite"/>
    </source>
</evidence>
<gene>
    <name evidence="3" type="ORF">JOF53_007176</name>
</gene>
<feature type="transmembrane region" description="Helical" evidence="2">
    <location>
        <begin position="34"/>
        <end position="57"/>
    </location>
</feature>
<organism evidence="3 4">
    <name type="scientific">Crossiella equi</name>
    <dbReference type="NCBI Taxonomy" id="130796"/>
    <lineage>
        <taxon>Bacteria</taxon>
        <taxon>Bacillati</taxon>
        <taxon>Actinomycetota</taxon>
        <taxon>Actinomycetes</taxon>
        <taxon>Pseudonocardiales</taxon>
        <taxon>Pseudonocardiaceae</taxon>
        <taxon>Crossiella</taxon>
    </lineage>
</organism>
<evidence type="ECO:0000313" key="3">
    <source>
        <dbReference type="EMBL" id="MBP2478304.1"/>
    </source>
</evidence>
<sequence length="186" mass="20012">MAAGPDGGGQDPMTGAHPDHDDLYRRQPRLARGVLFTLRAVAGLLGLSALALLALTFRPDPVPRHGQAALTESCVVNPCAVRITWNDGTEERGSLRLSPDQMRQDSPVEVWGRTPTPAFWARTELSTSVPGPVGPQWGLRAGFAVAAAVFLAFALSARFGTGVARRINPVGWRRARRFYGSGGQER</sequence>
<feature type="transmembrane region" description="Helical" evidence="2">
    <location>
        <begin position="137"/>
        <end position="157"/>
    </location>
</feature>
<proteinExistence type="predicted"/>
<name>A0ABS5AP00_9PSEU</name>
<keyword evidence="4" id="KW-1185">Reference proteome</keyword>
<reference evidence="3 4" key="1">
    <citation type="submission" date="2021-03" db="EMBL/GenBank/DDBJ databases">
        <title>Sequencing the genomes of 1000 actinobacteria strains.</title>
        <authorList>
            <person name="Klenk H.-P."/>
        </authorList>
    </citation>
    <scope>NUCLEOTIDE SEQUENCE [LARGE SCALE GENOMIC DNA]</scope>
    <source>
        <strain evidence="3 4">DSM 44580</strain>
    </source>
</reference>
<comment type="caution">
    <text evidence="3">The sequence shown here is derived from an EMBL/GenBank/DDBJ whole genome shotgun (WGS) entry which is preliminary data.</text>
</comment>
<feature type="compositionally biased region" description="Gly residues" evidence="1">
    <location>
        <begin position="1"/>
        <end position="10"/>
    </location>
</feature>
<accession>A0ABS5AP00</accession>
<keyword evidence="2" id="KW-1133">Transmembrane helix</keyword>
<keyword evidence="2" id="KW-0812">Transmembrane</keyword>
<evidence type="ECO:0000256" key="2">
    <source>
        <dbReference type="SAM" id="Phobius"/>
    </source>
</evidence>
<evidence type="ECO:0000313" key="4">
    <source>
        <dbReference type="Proteomes" id="UP001519363"/>
    </source>
</evidence>
<dbReference type="EMBL" id="JAGIOO010000001">
    <property type="protein sequence ID" value="MBP2478304.1"/>
    <property type="molecule type" value="Genomic_DNA"/>
</dbReference>
<dbReference type="Proteomes" id="UP001519363">
    <property type="component" value="Unassembled WGS sequence"/>
</dbReference>
<keyword evidence="2" id="KW-0472">Membrane</keyword>
<feature type="region of interest" description="Disordered" evidence="1">
    <location>
        <begin position="1"/>
        <end position="22"/>
    </location>
</feature>
<protein>
    <submittedName>
        <fullName evidence="3">Uncharacterized protein</fullName>
    </submittedName>
</protein>